<evidence type="ECO:0000313" key="11">
    <source>
        <dbReference type="Proteomes" id="UP000002744"/>
    </source>
</evidence>
<protein>
    <recommendedName>
        <fullName evidence="8">2-dehydro-3-deoxyphosphooctonate aldolase</fullName>
        <ecNumber evidence="8">2.5.1.55</ecNumber>
    </recommendedName>
    <alternativeName>
        <fullName evidence="8">3-deoxy-D-manno-octulosonic acid 8-phosphate synthase</fullName>
    </alternativeName>
    <alternativeName>
        <fullName evidence="8">KDO-8-phosphate synthase</fullName>
        <shortName evidence="8">KDO 8-P synthase</shortName>
        <shortName evidence="8">KDOPS</shortName>
    </alternativeName>
    <alternativeName>
        <fullName evidence="8">Phospho-2-dehydro-3-deoxyoctonate aldolase</fullName>
    </alternativeName>
</protein>
<dbReference type="GO" id="GO:0005737">
    <property type="term" value="C:cytoplasm"/>
    <property type="evidence" value="ECO:0007669"/>
    <property type="project" value="UniProtKB-SubCell"/>
</dbReference>
<keyword evidence="6 8" id="KW-0808">Transferase</keyword>
<evidence type="ECO:0000256" key="2">
    <source>
        <dbReference type="ARBA" id="ARBA00004756"/>
    </source>
</evidence>
<sequence>MHILYPQNLEEKQRRIDKNHMIHTNAAIHLGSGKNQVTFSNEQRFVLIAGPCQIESHDHAFMIAEKLYAICQSLNIGLVYKSSFDKANRSSLAGKRGVGLKKGREIFRDLKKKYGFPILTDVHTEQQCEAIADSVDILQIPALLCRQTDLLTAAAQTGRVINVKKGQFLSPWEMHNILQKLHAHGAKDVLFCERGTSFGYNTLVTDMRSIPIMTSMGVPVIFDASHSVQQPGIHGNCSGGERQYIVPLAKAAVAIGIAGIFLETHQDPDNAPSDGPNMINIKDLPKLLSQLLAIDKIIKPL</sequence>
<comment type="similarity">
    <text evidence="4 8">Belongs to the KdsA family.</text>
</comment>
<reference evidence="10 11" key="2">
    <citation type="journal article" date="2011" name="Appl. Environ. Microbiol.">
        <title>Diversity and plasticity of the intracellular plant pathogen and insect symbiont, 'Candidatus Liberibacter asiaticus', revealed by hyper variable prophage genes with intragenic tandem repeats.</title>
        <authorList>
            <person name="Zhou L."/>
            <person name="Powell C.A."/>
            <person name="Hoffman M.T."/>
            <person name="Li W."/>
            <person name="Fan G."/>
            <person name="Liu B."/>
            <person name="Lin H."/>
            <person name="Duan Y."/>
        </authorList>
    </citation>
    <scope>NUCLEOTIDE SEQUENCE [LARGE SCALE GENOMIC DNA]</scope>
    <source>
        <strain evidence="11">psy62</strain>
    </source>
</reference>
<dbReference type="eggNOG" id="COG2877">
    <property type="taxonomic scope" value="Bacteria"/>
</dbReference>
<evidence type="ECO:0000256" key="1">
    <source>
        <dbReference type="ARBA" id="ARBA00004496"/>
    </source>
</evidence>
<dbReference type="NCBIfam" id="NF003543">
    <property type="entry name" value="PRK05198.1"/>
    <property type="match status" value="1"/>
</dbReference>
<gene>
    <name evidence="8 10" type="primary">kdsA</name>
    <name evidence="10" type="ordered locus">CLIBASIA_02780</name>
</gene>
<evidence type="ECO:0000313" key="10">
    <source>
        <dbReference type="EMBL" id="ACT57142.1"/>
    </source>
</evidence>
<evidence type="ECO:0000256" key="8">
    <source>
        <dbReference type="HAMAP-Rule" id="MF_00056"/>
    </source>
</evidence>
<evidence type="ECO:0000256" key="4">
    <source>
        <dbReference type="ARBA" id="ARBA00010499"/>
    </source>
</evidence>
<dbReference type="Gene3D" id="3.20.20.70">
    <property type="entry name" value="Aldolase class I"/>
    <property type="match status" value="1"/>
</dbReference>
<organism evidence="10 11">
    <name type="scientific">Liberibacter asiaticus (strain psy62)</name>
    <dbReference type="NCBI Taxonomy" id="537021"/>
    <lineage>
        <taxon>Bacteria</taxon>
        <taxon>Pseudomonadati</taxon>
        <taxon>Pseudomonadota</taxon>
        <taxon>Alphaproteobacteria</taxon>
        <taxon>Hyphomicrobiales</taxon>
        <taxon>Rhizobiaceae</taxon>
        <taxon>Liberibacter</taxon>
    </lineage>
</organism>
<name>C6XFI9_LIBAP</name>
<dbReference type="EC" id="2.5.1.55" evidence="8"/>
<evidence type="ECO:0000256" key="3">
    <source>
        <dbReference type="ARBA" id="ARBA00004845"/>
    </source>
</evidence>
<dbReference type="SMR" id="C6XFI9"/>
<keyword evidence="8" id="KW-0448">Lipopolysaccharide biosynthesis</keyword>
<comment type="catalytic activity">
    <reaction evidence="7 8">
        <text>D-arabinose 5-phosphate + phosphoenolpyruvate + H2O = 3-deoxy-alpha-D-manno-2-octulosonate-8-phosphate + phosphate</text>
        <dbReference type="Rhea" id="RHEA:14053"/>
        <dbReference type="ChEBI" id="CHEBI:15377"/>
        <dbReference type="ChEBI" id="CHEBI:43474"/>
        <dbReference type="ChEBI" id="CHEBI:57693"/>
        <dbReference type="ChEBI" id="CHEBI:58702"/>
        <dbReference type="ChEBI" id="CHEBI:85985"/>
        <dbReference type="EC" id="2.5.1.55"/>
    </reaction>
</comment>
<proteinExistence type="inferred from homology"/>
<evidence type="ECO:0000259" key="9">
    <source>
        <dbReference type="Pfam" id="PF00793"/>
    </source>
</evidence>
<dbReference type="InterPro" id="IPR006269">
    <property type="entry name" value="KDO8P_synthase"/>
</dbReference>
<dbReference type="UniPathway" id="UPA00357">
    <property type="reaction ID" value="UER00474"/>
</dbReference>
<accession>C6XFI9</accession>
<comment type="subcellular location">
    <subcellularLocation>
        <location evidence="1 8">Cytoplasm</location>
    </subcellularLocation>
</comment>
<comment type="pathway">
    <text evidence="2 8">Bacterial outer membrane biogenesis; lipopolysaccharide biosynthesis.</text>
</comment>
<dbReference type="PANTHER" id="PTHR21057">
    <property type="entry name" value="PHOSPHO-2-DEHYDRO-3-DEOXYHEPTONATE ALDOLASE"/>
    <property type="match status" value="1"/>
</dbReference>
<comment type="pathway">
    <text evidence="3 8">Carbohydrate biosynthesis; 3-deoxy-D-manno-octulosonate biosynthesis; 3-deoxy-D-manno-octulosonate from D-ribulose 5-phosphate: step 2/3.</text>
</comment>
<dbReference type="KEGG" id="las:CLIBASIA_02780"/>
<dbReference type="InterPro" id="IPR013785">
    <property type="entry name" value="Aldolase_TIM"/>
</dbReference>
<keyword evidence="5 8" id="KW-0963">Cytoplasm</keyword>
<dbReference type="HAMAP" id="MF_00056">
    <property type="entry name" value="KDO8P_synth"/>
    <property type="match status" value="1"/>
</dbReference>
<dbReference type="HOGENOM" id="CLU_036666_0_0_5"/>
<evidence type="ECO:0000256" key="6">
    <source>
        <dbReference type="ARBA" id="ARBA00022679"/>
    </source>
</evidence>
<dbReference type="SUPFAM" id="SSF51569">
    <property type="entry name" value="Aldolase"/>
    <property type="match status" value="1"/>
</dbReference>
<dbReference type="Pfam" id="PF00793">
    <property type="entry name" value="DAHP_synth_1"/>
    <property type="match status" value="1"/>
</dbReference>
<dbReference type="InterPro" id="IPR006218">
    <property type="entry name" value="DAHP1/KDSA"/>
</dbReference>
<feature type="domain" description="DAHP synthetase I/KDSA" evidence="9">
    <location>
        <begin position="36"/>
        <end position="297"/>
    </location>
</feature>
<dbReference type="Proteomes" id="UP000002744">
    <property type="component" value="Chromosome"/>
</dbReference>
<reference evidence="10 11" key="1">
    <citation type="journal article" date="2009" name="Mol. Plant Microbe Interact.">
        <title>Complete genome sequence of citrus huanglongbing bacterium, 'Candidatus Liberibacter asiaticus' obtained through metagenomics.</title>
        <authorList>
            <person name="Duan Y."/>
            <person name="Zhou L."/>
            <person name="Hall D.G."/>
            <person name="Li W."/>
            <person name="Doddapaneni H."/>
            <person name="Lin H."/>
            <person name="Liu L."/>
            <person name="Vahling C.M."/>
            <person name="Gabriel D.W."/>
            <person name="Williams K.P."/>
            <person name="Dickerman A."/>
            <person name="Sun Y."/>
            <person name="Gottwald T."/>
        </authorList>
    </citation>
    <scope>NUCLEOTIDE SEQUENCE [LARGE SCALE GENOMIC DNA]</scope>
    <source>
        <strain evidence="11">psy62</strain>
    </source>
</reference>
<evidence type="ECO:0000256" key="7">
    <source>
        <dbReference type="ARBA" id="ARBA00049112"/>
    </source>
</evidence>
<dbReference type="NCBIfam" id="TIGR01362">
    <property type="entry name" value="KDO8P_synth"/>
    <property type="match status" value="1"/>
</dbReference>
<dbReference type="AlphaFoldDB" id="C6XFI9"/>
<dbReference type="EMBL" id="CP001677">
    <property type="protein sequence ID" value="ACT57142.1"/>
    <property type="molecule type" value="Genomic_DNA"/>
</dbReference>
<dbReference type="GO" id="GO:0008676">
    <property type="term" value="F:3-deoxy-8-phosphooctulonate synthase activity"/>
    <property type="evidence" value="ECO:0007669"/>
    <property type="project" value="UniProtKB-UniRule"/>
</dbReference>
<evidence type="ECO:0000256" key="5">
    <source>
        <dbReference type="ARBA" id="ARBA00022490"/>
    </source>
</evidence>
<dbReference type="UniPathway" id="UPA00030"/>
<dbReference type="STRING" id="537021.CLIBASIA_02780"/>
<dbReference type="GO" id="GO:0019294">
    <property type="term" value="P:keto-3-deoxy-D-manno-octulosonic acid biosynthetic process"/>
    <property type="evidence" value="ECO:0007669"/>
    <property type="project" value="UniProtKB-UniRule"/>
</dbReference>